<dbReference type="Proteomes" id="UP000192911">
    <property type="component" value="Unassembled WGS sequence"/>
</dbReference>
<gene>
    <name evidence="2" type="ORF">SAMN06295900_101713</name>
</gene>
<keyword evidence="1" id="KW-0732">Signal</keyword>
<evidence type="ECO:0000313" key="3">
    <source>
        <dbReference type="Proteomes" id="UP000192911"/>
    </source>
</evidence>
<keyword evidence="3" id="KW-1185">Reference proteome</keyword>
<feature type="chain" id="PRO_5012801363" evidence="1">
    <location>
        <begin position="18"/>
        <end position="97"/>
    </location>
</feature>
<organism evidence="2 3">
    <name type="scientific">Trinickia caryophylli</name>
    <name type="common">Paraburkholderia caryophylli</name>
    <dbReference type="NCBI Taxonomy" id="28094"/>
    <lineage>
        <taxon>Bacteria</taxon>
        <taxon>Pseudomonadati</taxon>
        <taxon>Pseudomonadota</taxon>
        <taxon>Betaproteobacteria</taxon>
        <taxon>Burkholderiales</taxon>
        <taxon>Burkholderiaceae</taxon>
        <taxon>Trinickia</taxon>
    </lineage>
</organism>
<proteinExistence type="predicted"/>
<dbReference type="EMBL" id="FXAH01000001">
    <property type="protein sequence ID" value="SMF00304.1"/>
    <property type="molecule type" value="Genomic_DNA"/>
</dbReference>
<dbReference type="AlphaFoldDB" id="A0A1X7CQ09"/>
<name>A0A1X7CQ09_TRICW</name>
<evidence type="ECO:0000313" key="2">
    <source>
        <dbReference type="EMBL" id="SMF00304.1"/>
    </source>
</evidence>
<dbReference type="OrthoDB" id="8971208at2"/>
<feature type="signal peptide" evidence="1">
    <location>
        <begin position="1"/>
        <end position="17"/>
    </location>
</feature>
<sequence>MLLLLLLLLLQAGLARAGSDRPPVVLDTQTGIHDGHSGIVLQNAPLSRQPMVAAPTAATLPEYAPAAQPPIIVSPYIDMGGGASVPRAVYRPRTNGQ</sequence>
<protein>
    <submittedName>
        <fullName evidence="2">Uncharacterized protein</fullName>
    </submittedName>
</protein>
<reference evidence="3" key="1">
    <citation type="submission" date="2017-04" db="EMBL/GenBank/DDBJ databases">
        <authorList>
            <person name="Varghese N."/>
            <person name="Submissions S."/>
        </authorList>
    </citation>
    <scope>NUCLEOTIDE SEQUENCE [LARGE SCALE GENOMIC DNA]</scope>
    <source>
        <strain evidence="3">Ballard 720</strain>
    </source>
</reference>
<accession>A0A1X7CQ09</accession>
<evidence type="ECO:0000256" key="1">
    <source>
        <dbReference type="SAM" id="SignalP"/>
    </source>
</evidence>